<accession>W9C953</accession>
<feature type="region of interest" description="Disordered" evidence="1">
    <location>
        <begin position="113"/>
        <end position="177"/>
    </location>
</feature>
<dbReference type="Pfam" id="PF16035">
    <property type="entry name" value="Chalcone_2"/>
    <property type="match status" value="1"/>
</dbReference>
<keyword evidence="2" id="KW-0472">Membrane</keyword>
<gene>
    <name evidence="4" type="ORF">SBOR_7299</name>
</gene>
<feature type="compositionally biased region" description="Low complexity" evidence="1">
    <location>
        <begin position="44"/>
        <end position="62"/>
    </location>
</feature>
<dbReference type="InterPro" id="IPR016088">
    <property type="entry name" value="Chalcone_isomerase_3-sand"/>
</dbReference>
<evidence type="ECO:0000259" key="3">
    <source>
        <dbReference type="Pfam" id="PF16035"/>
    </source>
</evidence>
<comment type="caution">
    <text evidence="4">The sequence shown here is derived from an EMBL/GenBank/DDBJ whole genome shotgun (WGS) entry which is preliminary data.</text>
</comment>
<dbReference type="PANTHER" id="PTHR47284:SF3">
    <property type="entry name" value="FATTY-ACID-BINDING PROTEIN 2"/>
    <property type="match status" value="1"/>
</dbReference>
<feature type="transmembrane region" description="Helical" evidence="2">
    <location>
        <begin position="86"/>
        <end position="106"/>
    </location>
</feature>
<proteinExistence type="predicted"/>
<dbReference type="STRING" id="1432307.W9C953"/>
<evidence type="ECO:0000256" key="2">
    <source>
        <dbReference type="SAM" id="Phobius"/>
    </source>
</evidence>
<keyword evidence="2" id="KW-0812">Transmembrane</keyword>
<feature type="compositionally biased region" description="Basic residues" evidence="1">
    <location>
        <begin position="230"/>
        <end position="242"/>
    </location>
</feature>
<evidence type="ECO:0000256" key="1">
    <source>
        <dbReference type="SAM" id="MobiDB-lite"/>
    </source>
</evidence>
<name>W9C953_SCLBF</name>
<evidence type="ECO:0000313" key="4">
    <source>
        <dbReference type="EMBL" id="ESZ92308.1"/>
    </source>
</evidence>
<feature type="region of interest" description="Disordered" evidence="1">
    <location>
        <begin position="23"/>
        <end position="66"/>
    </location>
</feature>
<feature type="domain" description="Chalcone isomerase" evidence="3">
    <location>
        <begin position="179"/>
        <end position="221"/>
    </location>
</feature>
<feature type="compositionally biased region" description="Low complexity" evidence="1">
    <location>
        <begin position="23"/>
        <end position="37"/>
    </location>
</feature>
<dbReference type="HOGENOM" id="CLU_1147763_0_0_1"/>
<dbReference type="EMBL" id="AYSA01000395">
    <property type="protein sequence ID" value="ESZ92308.1"/>
    <property type="molecule type" value="Genomic_DNA"/>
</dbReference>
<dbReference type="Gene3D" id="3.50.70.10">
    <property type="match status" value="1"/>
</dbReference>
<dbReference type="PANTHER" id="PTHR47284">
    <property type="entry name" value="FATTY-ACID-BINDING PROTEIN 2"/>
    <property type="match status" value="1"/>
</dbReference>
<reference evidence="4 5" key="1">
    <citation type="journal article" date="2014" name="Genome Announc.">
        <title>Draft genome sequence of Sclerotinia borealis, a psychrophilic plant pathogenic fungus.</title>
        <authorList>
            <person name="Mardanov A.V."/>
            <person name="Beletsky A.V."/>
            <person name="Kadnikov V.V."/>
            <person name="Ignatov A.N."/>
            <person name="Ravin N.V."/>
        </authorList>
    </citation>
    <scope>NUCLEOTIDE SEQUENCE [LARGE SCALE GENOMIC DNA]</scope>
    <source>
        <strain evidence="5">F-4157</strain>
    </source>
</reference>
<sequence length="242" mass="26603">MSSNILPRTTRLLRPYTQRRQCLSSSPSIHPHPSLHIQTRTRTRTLTSQPSKPPSISISNPHSRPDPITLHRLEAINRAHYKRRSIYSGTGLLIGIICLWATATFIELPPPPAKLDSSRPHDSLPSSKPVIQTPYSTSEEEEEVVPTGTSSIPTFPKTIHFSSPSNENDPSAPTSPPEPYQLLGLGIRTVSFLSIQVYIIGLYICTSSLTPSNELSSATPLPPPPTPARSSHRKKRISLISS</sequence>
<feature type="compositionally biased region" description="Polar residues" evidence="1">
    <location>
        <begin position="160"/>
        <end position="172"/>
    </location>
</feature>
<keyword evidence="5" id="KW-1185">Reference proteome</keyword>
<feature type="transmembrane region" description="Helical" evidence="2">
    <location>
        <begin position="185"/>
        <end position="205"/>
    </location>
</feature>
<protein>
    <submittedName>
        <fullName evidence="4">Putative Altered inheritance of mitochondria protein 18, mitochondrial</fullName>
    </submittedName>
</protein>
<dbReference type="Proteomes" id="UP000019487">
    <property type="component" value="Unassembled WGS sequence"/>
</dbReference>
<evidence type="ECO:0000313" key="5">
    <source>
        <dbReference type="Proteomes" id="UP000019487"/>
    </source>
</evidence>
<feature type="region of interest" description="Disordered" evidence="1">
    <location>
        <begin position="213"/>
        <end position="242"/>
    </location>
</feature>
<dbReference type="InterPro" id="IPR016087">
    <property type="entry name" value="Chalcone_isomerase"/>
</dbReference>
<dbReference type="OrthoDB" id="18193at2759"/>
<keyword evidence="2" id="KW-1133">Transmembrane helix</keyword>
<dbReference type="AlphaFoldDB" id="W9C953"/>
<organism evidence="4 5">
    <name type="scientific">Sclerotinia borealis (strain F-4128)</name>
    <dbReference type="NCBI Taxonomy" id="1432307"/>
    <lineage>
        <taxon>Eukaryota</taxon>
        <taxon>Fungi</taxon>
        <taxon>Dikarya</taxon>
        <taxon>Ascomycota</taxon>
        <taxon>Pezizomycotina</taxon>
        <taxon>Leotiomycetes</taxon>
        <taxon>Helotiales</taxon>
        <taxon>Sclerotiniaceae</taxon>
        <taxon>Sclerotinia</taxon>
    </lineage>
</organism>